<evidence type="ECO:0000313" key="4">
    <source>
        <dbReference type="Proteomes" id="UP000469523"/>
    </source>
</evidence>
<organism evidence="3 4">
    <name type="scientific">Tissierella pigra</name>
    <dbReference type="NCBI Taxonomy" id="2607614"/>
    <lineage>
        <taxon>Bacteria</taxon>
        <taxon>Bacillati</taxon>
        <taxon>Bacillota</taxon>
        <taxon>Tissierellia</taxon>
        <taxon>Tissierellales</taxon>
        <taxon>Tissierellaceae</taxon>
        <taxon>Tissierella</taxon>
    </lineage>
</organism>
<dbReference type="GO" id="GO:0005737">
    <property type="term" value="C:cytoplasm"/>
    <property type="evidence" value="ECO:0007669"/>
    <property type="project" value="UniProtKB-SubCell"/>
</dbReference>
<dbReference type="Proteomes" id="UP000469523">
    <property type="component" value="Unassembled WGS sequence"/>
</dbReference>
<evidence type="ECO:0000256" key="1">
    <source>
        <dbReference type="ARBA" id="ARBA00004496"/>
    </source>
</evidence>
<dbReference type="AlphaFoldDB" id="A0A6N7XRP2"/>
<keyword evidence="4" id="KW-1185">Reference proteome</keyword>
<sequence length="98" mass="11462">MMKKFSEVVDQNLGRLEQYVPVVAKVHGGTHPEFHDVKKLFDKISEKIKNIKSEKPNLDNELKQLREITKNYTVPDDVCESYESVYNMLEELDKSYKA</sequence>
<comment type="caution">
    <text evidence="3">The sequence shown here is derived from an EMBL/GenBank/DDBJ whole genome shotgun (WGS) entry which is preliminary data.</text>
</comment>
<dbReference type="PANTHER" id="PTHR36438">
    <property type="entry name" value="IRON-SULFUR CLUSTER REPAIR PROTEIN YTFE"/>
    <property type="match status" value="1"/>
</dbReference>
<accession>A0A6N7XRP2</accession>
<gene>
    <name evidence="3" type="ORF">FYJ83_18810</name>
</gene>
<name>A0A6N7XRP2_9FIRM</name>
<evidence type="ECO:0000256" key="2">
    <source>
        <dbReference type="SAM" id="Coils"/>
    </source>
</evidence>
<evidence type="ECO:0000313" key="3">
    <source>
        <dbReference type="EMBL" id="MSU03512.1"/>
    </source>
</evidence>
<reference evidence="3 4" key="1">
    <citation type="submission" date="2019-09" db="EMBL/GenBank/DDBJ databases">
        <title>In-depth cultivation of the pig gut microbiome towards novel bacterial diversity and tailored functional studies.</title>
        <authorList>
            <person name="Wylensek D."/>
            <person name="Hitch T.C.A."/>
            <person name="Clavel T."/>
        </authorList>
    </citation>
    <scope>NUCLEOTIDE SEQUENCE [LARGE SCALE GENOMIC DNA]</scope>
    <source>
        <strain evidence="3 4">WCA3-693-APC-4?</strain>
    </source>
</reference>
<feature type="coiled-coil region" evidence="2">
    <location>
        <begin position="41"/>
        <end position="68"/>
    </location>
</feature>
<dbReference type="PANTHER" id="PTHR36438:SF1">
    <property type="entry name" value="IRON-SULFUR CLUSTER REPAIR PROTEIN YTFE"/>
    <property type="match status" value="1"/>
</dbReference>
<dbReference type="InterPro" id="IPR019903">
    <property type="entry name" value="RIC_family"/>
</dbReference>
<keyword evidence="2" id="KW-0175">Coiled coil</keyword>
<comment type="subcellular location">
    <subcellularLocation>
        <location evidence="1">Cytoplasm</location>
    </subcellularLocation>
</comment>
<proteinExistence type="predicted"/>
<dbReference type="EMBL" id="VUNQ01000083">
    <property type="protein sequence ID" value="MSU03512.1"/>
    <property type="molecule type" value="Genomic_DNA"/>
</dbReference>
<protein>
    <submittedName>
        <fullName evidence="3">Iron-sulfur cluster repair di-iron protein, ric</fullName>
    </submittedName>
</protein>